<proteinExistence type="predicted"/>
<gene>
    <name evidence="2" type="ORF">C2G38_2048650</name>
</gene>
<evidence type="ECO:0000313" key="3">
    <source>
        <dbReference type="Proteomes" id="UP000266673"/>
    </source>
</evidence>
<feature type="compositionally biased region" description="Polar residues" evidence="1">
    <location>
        <begin position="246"/>
        <end position="270"/>
    </location>
</feature>
<dbReference type="EMBL" id="QKWP01002233">
    <property type="protein sequence ID" value="RIB04192.1"/>
    <property type="molecule type" value="Genomic_DNA"/>
</dbReference>
<evidence type="ECO:0000313" key="2">
    <source>
        <dbReference type="EMBL" id="RIB04192.1"/>
    </source>
</evidence>
<evidence type="ECO:0000256" key="1">
    <source>
        <dbReference type="SAM" id="MobiDB-lite"/>
    </source>
</evidence>
<name>A0A397U1S4_9GLOM</name>
<dbReference type="OrthoDB" id="10262868at2759"/>
<comment type="caution">
    <text evidence="2">The sequence shown here is derived from an EMBL/GenBank/DDBJ whole genome shotgun (WGS) entry which is preliminary data.</text>
</comment>
<sequence>MEYMYNEASDSSYNSESNSLTSELAIHEQDTILNKIARLKKKISDLEDASTMKEVRLKKAQKGPLNRNKVNIVEEESSDNETSKVTLNKEKRGPLNRNKVNIVEDEANKEKKDPLNRNKVNMVKDESSDNETPNVMTNKILKGPIVNKFSDDKTEKRSLKRSRPQVTKENDTEFSSDNPEQFRKKNLSFPATVGDWAGQKMIHRHINNRRSTLNLNEMPEYQDTTTSTNNRIKARKLNGNKPLLASRSSNLSETPETQDTIQTHKPNSNNKRAKKGKQIGRNVSNEIIDADESELSLLEKNIAKAKKGNHINHNVPNETTKSKLNLPEKNFGTSSAYLRRSGRKRKVIQ</sequence>
<feature type="region of interest" description="Disordered" evidence="1">
    <location>
        <begin position="146"/>
        <end position="183"/>
    </location>
</feature>
<feature type="region of interest" description="Disordered" evidence="1">
    <location>
        <begin position="218"/>
        <end position="279"/>
    </location>
</feature>
<organism evidence="2 3">
    <name type="scientific">Gigaspora rosea</name>
    <dbReference type="NCBI Taxonomy" id="44941"/>
    <lineage>
        <taxon>Eukaryota</taxon>
        <taxon>Fungi</taxon>
        <taxon>Fungi incertae sedis</taxon>
        <taxon>Mucoromycota</taxon>
        <taxon>Glomeromycotina</taxon>
        <taxon>Glomeromycetes</taxon>
        <taxon>Diversisporales</taxon>
        <taxon>Gigasporaceae</taxon>
        <taxon>Gigaspora</taxon>
    </lineage>
</organism>
<protein>
    <submittedName>
        <fullName evidence="2">Uncharacterized protein</fullName>
    </submittedName>
</protein>
<feature type="compositionally biased region" description="Polar residues" evidence="1">
    <location>
        <begin position="222"/>
        <end position="231"/>
    </location>
</feature>
<dbReference type="Proteomes" id="UP000266673">
    <property type="component" value="Unassembled WGS sequence"/>
</dbReference>
<keyword evidence="3" id="KW-1185">Reference proteome</keyword>
<accession>A0A397U1S4</accession>
<reference evidence="2 3" key="1">
    <citation type="submission" date="2018-06" db="EMBL/GenBank/DDBJ databases">
        <title>Comparative genomics reveals the genomic features of Rhizophagus irregularis, R. cerebriforme, R. diaphanum and Gigaspora rosea, and their symbiotic lifestyle signature.</title>
        <authorList>
            <person name="Morin E."/>
            <person name="San Clemente H."/>
            <person name="Chen E.C.H."/>
            <person name="De La Providencia I."/>
            <person name="Hainaut M."/>
            <person name="Kuo A."/>
            <person name="Kohler A."/>
            <person name="Murat C."/>
            <person name="Tang N."/>
            <person name="Roy S."/>
            <person name="Loubradou J."/>
            <person name="Henrissat B."/>
            <person name="Grigoriev I.V."/>
            <person name="Corradi N."/>
            <person name="Roux C."/>
            <person name="Martin F.M."/>
        </authorList>
    </citation>
    <scope>NUCLEOTIDE SEQUENCE [LARGE SCALE GENOMIC DNA]</scope>
    <source>
        <strain evidence="2 3">DAOM 194757</strain>
    </source>
</reference>
<dbReference type="AlphaFoldDB" id="A0A397U1S4"/>